<evidence type="ECO:0000259" key="3">
    <source>
        <dbReference type="Pfam" id="PF13439"/>
    </source>
</evidence>
<keyword evidence="5" id="KW-1185">Reference proteome</keyword>
<dbReference type="SUPFAM" id="SSF53756">
    <property type="entry name" value="UDP-Glycosyltransferase/glycogen phosphorylase"/>
    <property type="match status" value="1"/>
</dbReference>
<evidence type="ECO:0000313" key="5">
    <source>
        <dbReference type="Proteomes" id="UP000244189"/>
    </source>
</evidence>
<evidence type="ECO:0000256" key="1">
    <source>
        <dbReference type="ARBA" id="ARBA00022679"/>
    </source>
</evidence>
<feature type="domain" description="Glycosyl transferase family 1" evidence="2">
    <location>
        <begin position="259"/>
        <end position="419"/>
    </location>
</feature>
<accession>A0A2T5GT89</accession>
<dbReference type="Pfam" id="PF13439">
    <property type="entry name" value="Glyco_transf_4"/>
    <property type="match status" value="1"/>
</dbReference>
<dbReference type="Proteomes" id="UP000244189">
    <property type="component" value="Unassembled WGS sequence"/>
</dbReference>
<dbReference type="PANTHER" id="PTHR46401:SF2">
    <property type="entry name" value="GLYCOSYLTRANSFERASE WBBK-RELATED"/>
    <property type="match status" value="1"/>
</dbReference>
<dbReference type="GO" id="GO:0009103">
    <property type="term" value="P:lipopolysaccharide biosynthetic process"/>
    <property type="evidence" value="ECO:0007669"/>
    <property type="project" value="TreeGrafter"/>
</dbReference>
<comment type="caution">
    <text evidence="4">The sequence shown here is derived from an EMBL/GenBank/DDBJ whole genome shotgun (WGS) entry which is preliminary data.</text>
</comment>
<dbReference type="CDD" id="cd03809">
    <property type="entry name" value="GT4_MtfB-like"/>
    <property type="match status" value="1"/>
</dbReference>
<protein>
    <submittedName>
        <fullName evidence="4">Glycosyltransferase involved in cell wall biosynthesis</fullName>
    </submittedName>
</protein>
<gene>
    <name evidence="4" type="ORF">C8J26_0821</name>
</gene>
<organism evidence="4 5">
    <name type="scientific">Sphingomonas aurantiaca</name>
    <dbReference type="NCBI Taxonomy" id="185949"/>
    <lineage>
        <taxon>Bacteria</taxon>
        <taxon>Pseudomonadati</taxon>
        <taxon>Pseudomonadota</taxon>
        <taxon>Alphaproteobacteria</taxon>
        <taxon>Sphingomonadales</taxon>
        <taxon>Sphingomonadaceae</taxon>
        <taxon>Sphingomonas</taxon>
    </lineage>
</organism>
<name>A0A2T5GT89_9SPHN</name>
<dbReference type="AlphaFoldDB" id="A0A2T5GT89"/>
<feature type="domain" description="Glycosyltransferase subfamily 4-like N-terminal" evidence="3">
    <location>
        <begin position="137"/>
        <end position="234"/>
    </location>
</feature>
<keyword evidence="1 4" id="KW-0808">Transferase</keyword>
<dbReference type="Pfam" id="PF00534">
    <property type="entry name" value="Glycos_transf_1"/>
    <property type="match status" value="1"/>
</dbReference>
<dbReference type="InterPro" id="IPR028098">
    <property type="entry name" value="Glyco_trans_4-like_N"/>
</dbReference>
<dbReference type="Gene3D" id="3.40.50.2000">
    <property type="entry name" value="Glycogen Phosphorylase B"/>
    <property type="match status" value="2"/>
</dbReference>
<evidence type="ECO:0000259" key="2">
    <source>
        <dbReference type="Pfam" id="PF00534"/>
    </source>
</evidence>
<dbReference type="GO" id="GO:0016757">
    <property type="term" value="F:glycosyltransferase activity"/>
    <property type="evidence" value="ECO:0007669"/>
    <property type="project" value="InterPro"/>
</dbReference>
<evidence type="ECO:0000313" key="4">
    <source>
        <dbReference type="EMBL" id="PTQ62540.1"/>
    </source>
</evidence>
<dbReference type="InterPro" id="IPR001296">
    <property type="entry name" value="Glyco_trans_1"/>
</dbReference>
<dbReference type="PANTHER" id="PTHR46401">
    <property type="entry name" value="GLYCOSYLTRANSFERASE WBBK-RELATED"/>
    <property type="match status" value="1"/>
</dbReference>
<sequence>MADGRDWRPRVDADVRIAIDGFNLAMPHGTGVATYGRALGDAITGLGARLDGVFGIPVGANPDLREILFYEAMGRGIPDDPGLPAVRAVRQWFARYRRAKVFDVPTRGLIVQDMLERRLPQFDRIMSSARLFERADRYFVRTGRFLTIRVANPPDIMHWTYPVPIRMLGTRNVYTLHDLVPLKLPYATLDRKRLYYRMIQAIVRDADHVCTVSESSRGDVIAQFGIAGDRITNTYQSVSTTQPRDDRLGDITAVFGLKPKGYFLYYGAIEPKKNVGRLIEAYLGSQVDTPLVLVGARAWQADEDLRLLTSGMAGARTAFGTRVANQVLQLRYVPRGLLLRLIANAKGVVFPSLYEGFGLPVLEAMQLGTPVITSDRGSLPEVAGEAALMVDPYDVGALTAAIQALDTDDALARRLVAAGTVQAGRFSTERYRARLGAMYDAILAKRPAMPAEAA</sequence>
<reference evidence="4 5" key="1">
    <citation type="submission" date="2018-04" db="EMBL/GenBank/DDBJ databases">
        <title>Genomic Encyclopedia of Type Strains, Phase III (KMG-III): the genomes of soil and plant-associated and newly described type strains.</title>
        <authorList>
            <person name="Whitman W."/>
        </authorList>
    </citation>
    <scope>NUCLEOTIDE SEQUENCE [LARGE SCALE GENOMIC DNA]</scope>
    <source>
        <strain evidence="4 5">MA101b</strain>
    </source>
</reference>
<proteinExistence type="predicted"/>
<dbReference type="EMBL" id="QAOG01000001">
    <property type="protein sequence ID" value="PTQ62540.1"/>
    <property type="molecule type" value="Genomic_DNA"/>
</dbReference>